<dbReference type="InterPro" id="IPR013324">
    <property type="entry name" value="RNA_pol_sigma_r3/r4-like"/>
</dbReference>
<dbReference type="Pfam" id="PF04297">
    <property type="entry name" value="UPF0122"/>
    <property type="match status" value="1"/>
</dbReference>
<reference evidence="4" key="1">
    <citation type="journal article" date="2021" name="PeerJ">
        <title>Extensive microbial diversity within the chicken gut microbiome revealed by metagenomics and culture.</title>
        <authorList>
            <person name="Gilroy R."/>
            <person name="Ravi A."/>
            <person name="Getino M."/>
            <person name="Pursley I."/>
            <person name="Horton D.L."/>
            <person name="Alikhan N.F."/>
            <person name="Baker D."/>
            <person name="Gharbi K."/>
            <person name="Hall N."/>
            <person name="Watson M."/>
            <person name="Adriaenssens E.M."/>
            <person name="Foster-Nyarko E."/>
            <person name="Jarju S."/>
            <person name="Secka A."/>
            <person name="Antonio M."/>
            <person name="Oren A."/>
            <person name="Chaudhuri R.R."/>
            <person name="La Ragione R."/>
            <person name="Hildebrand F."/>
            <person name="Pallen M.J."/>
        </authorList>
    </citation>
    <scope>NUCLEOTIDE SEQUENCE</scope>
    <source>
        <strain evidence="4">F6-686</strain>
    </source>
</reference>
<sequence>MDEITKNEKFGDLYAYYGSLLTKGQQRYFEDYYYNDLSLGEIADNHQVSRQAVYDNLKRSSKILENYENKLHMLRDYNKIEENIADSVLAIDNNDLKTAKKELIKLLNQMRGE</sequence>
<comment type="caution">
    <text evidence="4">The sequence shown here is derived from an EMBL/GenBank/DDBJ whole genome shotgun (WGS) entry which is preliminary data.</text>
</comment>
<dbReference type="PANTHER" id="PTHR40083:SF1">
    <property type="entry name" value="UPF0122 PROTEIN YLXM"/>
    <property type="match status" value="1"/>
</dbReference>
<accession>A0A9E2KSA0</accession>
<keyword evidence="4" id="KW-0238">DNA-binding</keyword>
<name>A0A9E2KSA0_9LACO</name>
<protein>
    <recommendedName>
        <fullName evidence="3">UPF0122 protein H9806_04915</fullName>
    </recommendedName>
</protein>
<dbReference type="AlphaFoldDB" id="A0A9E2KSA0"/>
<dbReference type="InterPro" id="IPR036388">
    <property type="entry name" value="WH-like_DNA-bd_sf"/>
</dbReference>
<dbReference type="SUPFAM" id="SSF88659">
    <property type="entry name" value="Sigma3 and sigma4 domains of RNA polymerase sigma factors"/>
    <property type="match status" value="1"/>
</dbReference>
<dbReference type="Proteomes" id="UP000823844">
    <property type="component" value="Unassembled WGS sequence"/>
</dbReference>
<dbReference type="GO" id="GO:0003677">
    <property type="term" value="F:DNA binding"/>
    <property type="evidence" value="ECO:0007669"/>
    <property type="project" value="UniProtKB-KW"/>
</dbReference>
<dbReference type="HAMAP" id="MF_00245">
    <property type="entry name" value="UPF0122"/>
    <property type="match status" value="1"/>
</dbReference>
<dbReference type="NCBIfam" id="NF045758">
    <property type="entry name" value="YlxM"/>
    <property type="match status" value="1"/>
</dbReference>
<reference evidence="4" key="2">
    <citation type="submission" date="2021-04" db="EMBL/GenBank/DDBJ databases">
        <authorList>
            <person name="Gilroy R."/>
        </authorList>
    </citation>
    <scope>NUCLEOTIDE SEQUENCE</scope>
    <source>
        <strain evidence="4">F6-686</strain>
    </source>
</reference>
<dbReference type="PANTHER" id="PTHR40083">
    <property type="entry name" value="UPF0122 PROTEIN CBO2450/CLC_2298"/>
    <property type="match status" value="1"/>
</dbReference>
<evidence type="ECO:0000256" key="3">
    <source>
        <dbReference type="HAMAP-Rule" id="MF_00245"/>
    </source>
</evidence>
<evidence type="ECO:0000256" key="1">
    <source>
        <dbReference type="ARBA" id="ARBA00008720"/>
    </source>
</evidence>
<gene>
    <name evidence="4" type="ORF">H9806_04915</name>
</gene>
<evidence type="ECO:0000313" key="5">
    <source>
        <dbReference type="Proteomes" id="UP000823844"/>
    </source>
</evidence>
<proteinExistence type="inferred from homology"/>
<comment type="function">
    <text evidence="2 3">Might take part in the signal recognition particle (SRP) pathway. This is inferred from the conservation of its genetic proximity to ftsY/ffh. May be a regulatory protein.</text>
</comment>
<dbReference type="EMBL" id="JAHLFT010000065">
    <property type="protein sequence ID" value="MBU3828464.1"/>
    <property type="molecule type" value="Genomic_DNA"/>
</dbReference>
<evidence type="ECO:0000256" key="2">
    <source>
        <dbReference type="ARBA" id="ARBA00024764"/>
    </source>
</evidence>
<dbReference type="InterPro" id="IPR007394">
    <property type="entry name" value="UPF0122"/>
</dbReference>
<organism evidence="4 5">
    <name type="scientific">Candidatus Lactobacillus pullistercoris</name>
    <dbReference type="NCBI Taxonomy" id="2838636"/>
    <lineage>
        <taxon>Bacteria</taxon>
        <taxon>Bacillati</taxon>
        <taxon>Bacillota</taxon>
        <taxon>Bacilli</taxon>
        <taxon>Lactobacillales</taxon>
        <taxon>Lactobacillaceae</taxon>
        <taxon>Lactobacillus</taxon>
    </lineage>
</organism>
<evidence type="ECO:0000313" key="4">
    <source>
        <dbReference type="EMBL" id="MBU3828464.1"/>
    </source>
</evidence>
<dbReference type="Gene3D" id="1.10.10.10">
    <property type="entry name" value="Winged helix-like DNA-binding domain superfamily/Winged helix DNA-binding domain"/>
    <property type="match status" value="1"/>
</dbReference>
<comment type="similarity">
    <text evidence="1 3">Belongs to the UPF0122 family.</text>
</comment>
<dbReference type="InterPro" id="IPR054831">
    <property type="entry name" value="UPF0122_fam_protein"/>
</dbReference>